<evidence type="ECO:0000256" key="1">
    <source>
        <dbReference type="ARBA" id="ARBA00007913"/>
    </source>
</evidence>
<dbReference type="InterPro" id="IPR047187">
    <property type="entry name" value="SF1_C_Upf1"/>
</dbReference>
<evidence type="ECO:0000259" key="6">
    <source>
        <dbReference type="Pfam" id="PF13086"/>
    </source>
</evidence>
<comment type="caution">
    <text evidence="8">The sequence shown here is derived from an EMBL/GenBank/DDBJ whole genome shotgun (WGS) entry which is preliminary data.</text>
</comment>
<dbReference type="GO" id="GO:0005524">
    <property type="term" value="F:ATP binding"/>
    <property type="evidence" value="ECO:0007669"/>
    <property type="project" value="UniProtKB-KW"/>
</dbReference>
<dbReference type="Pfam" id="PF13087">
    <property type="entry name" value="AAA_12"/>
    <property type="match status" value="1"/>
</dbReference>
<dbReference type="PANTHER" id="PTHR43788">
    <property type="entry name" value="DNA2/NAM7 HELICASE FAMILY MEMBER"/>
    <property type="match status" value="1"/>
</dbReference>
<dbReference type="InterPro" id="IPR025103">
    <property type="entry name" value="DUF4011"/>
</dbReference>
<dbReference type="eggNOG" id="COG1112">
    <property type="taxonomic scope" value="Bacteria"/>
</dbReference>
<protein>
    <submittedName>
        <fullName evidence="8">ATP-binding protein</fullName>
    </submittedName>
</protein>
<evidence type="ECO:0000256" key="5">
    <source>
        <dbReference type="ARBA" id="ARBA00022840"/>
    </source>
</evidence>
<sequence length="1286" mass="149925">MNQNQDKIIVQKLANLLGADSRDSCIKTRTGNNHFDLSALLSEEELESFFNNQSFEIKFKSLVDVNSIEKALIKCEDFEDFTSVFDDFSLNINNYLSTKKINDLTAEFELEKAKKINDVIKALEAEPKKFENLAREARSIYNETGIWPLYLAKNFLVGNTAKPTSLNAPMVLVDVEIKKINNSLVIRRRQNAPIGNEKLLHLLKKDYKDNIVKLPVDFSFGFVEMLDLVKKITNKQNLLSITNNQKFLNLNSSEIKQEYDQLYLYDATIIGIYEPMGGAIKADVEKIIELGVDPFDEIINDPSILANNYHTKAEREFLNLVQINRPLNIYQKYAIHSSLVKNTLIYGPPGTGKSQVIANIIANVIVNHKNCLIVSEKKAALDVLKDRLNKIAELSLFLYDIDDKEKFYMHMQKLLSNFNRFWFDQAHNDKIDNLVTSTINSLDTNKQISKLKQNILNLEYLIQTLYKSKNASNYSFKDYINWLAQFSEYELKQWKNEDLINSIKTNMSQMSYSFSELITSIKQTREFMSKYDICIELNQIQNLINQKQLIDKLQSEHLLISKYLKQKEYFTSKAAILETFLKESGLYYNNQVFVDDQYLLKTKIKVTNFLKSYEPIINQQKDLKSFLINNETNHKQFVLQLSKTKESIHPFLVEKYVYENIILEKKGLFVFKKTNKPVTELLQIKNLLINYVNNPCLVSLGFATIFKLQEIDDKLLASDVILYLANEELFNKPYFLDLYKDQFDHQLNSNLIDQFSNFNMSANQFETICKILDFEREVLIDFDFKNNPIFDSLCNSYLKANNNFVHELDSIIYQSYINYLYKVLVNLNEEQKNKIKKMMQVINLARKPAVSKFVYDFYDELKLLFPIWISKPENVSEMLPLAQKLFDYGIFDEASQMFLERSYPILFRCALNIVAGDEKQLKPTNFFSARANDSENDDYDIDQAESLLDRTKASLWTSYWLKNHYRSKTADLIDFSNHHIYNNELLYASLNGFFEAGIEVIDVLDGEFEEQKNTKEAEQVIKTLNQYEKDYKKIIIVTFNNKQSELIETLILNGLDPNSRIYQRYDNEEIIVTNLENVQGNEADLVIISNTYAKNKAGVLKNNYGPLMKNGGANRLNVAITRASTKMIVIKSIQASDLVINVENENMRIYKQFIAYCDQYVSNKTNHNFTHSTLNYLQLNNSHQKLYDILNQFKKNEHSIWFNVTIGNYKVNFALYNNQTNQIDLLVVLNELSNSNELNLLHVYDQFSFFVDLNYKIAIINEYELYLVYDQIKLMIEDKIKTHLNN</sequence>
<gene>
    <name evidence="8" type="ORF">UDIV_5080</name>
</gene>
<organism evidence="8 9">
    <name type="scientific">Ureaplasma diversum NCTC 246</name>
    <dbReference type="NCBI Taxonomy" id="1188241"/>
    <lineage>
        <taxon>Bacteria</taxon>
        <taxon>Bacillati</taxon>
        <taxon>Mycoplasmatota</taxon>
        <taxon>Mycoplasmoidales</taxon>
        <taxon>Mycoplasmoidaceae</taxon>
        <taxon>Ureaplasma</taxon>
    </lineage>
</organism>
<dbReference type="InterPro" id="IPR027417">
    <property type="entry name" value="P-loop_NTPase"/>
</dbReference>
<dbReference type="GO" id="GO:0016787">
    <property type="term" value="F:hydrolase activity"/>
    <property type="evidence" value="ECO:0007669"/>
    <property type="project" value="UniProtKB-KW"/>
</dbReference>
<comment type="similarity">
    <text evidence="1">Belongs to the DNA2/NAM7 helicase family.</text>
</comment>
<feature type="domain" description="DNA2/NAM7 helicase helicase" evidence="6">
    <location>
        <begin position="327"/>
        <end position="490"/>
    </location>
</feature>
<dbReference type="Proteomes" id="UP000028537">
    <property type="component" value="Unassembled WGS sequence"/>
</dbReference>
<reference evidence="8 9" key="1">
    <citation type="submission" date="2014-02" db="EMBL/GenBank/DDBJ databases">
        <title>Genome sequence of Ureaplasma diversum strain 246.</title>
        <authorList>
            <person name="Sirand-Pugnet P."/>
            <person name="Breton M."/>
            <person name="Dordet-Frisoni E."/>
            <person name="Baranowski E."/>
            <person name="Barre A."/>
            <person name="Couture C."/>
            <person name="Dupuy V."/>
            <person name="Gaurivaud P."/>
            <person name="Jacob D."/>
            <person name="Lemaitre C."/>
            <person name="Manso-Silvan L."/>
            <person name="Nikolski M."/>
            <person name="Nouvel L.-X."/>
            <person name="Poumarat F."/>
            <person name="Tardy F."/>
            <person name="Thebault P."/>
            <person name="Theil S."/>
            <person name="Citti C."/>
            <person name="Thiaucourt F."/>
            <person name="Blanchard A."/>
        </authorList>
    </citation>
    <scope>NUCLEOTIDE SEQUENCE [LARGE SCALE GENOMIC DNA]</scope>
    <source>
        <strain evidence="8 9">NCTC 246</strain>
    </source>
</reference>
<dbReference type="GO" id="GO:0043139">
    <property type="term" value="F:5'-3' DNA helicase activity"/>
    <property type="evidence" value="ECO:0007669"/>
    <property type="project" value="TreeGrafter"/>
</dbReference>
<name>A0A084EXK9_9BACT</name>
<evidence type="ECO:0000259" key="7">
    <source>
        <dbReference type="Pfam" id="PF13087"/>
    </source>
</evidence>
<dbReference type="SUPFAM" id="SSF52540">
    <property type="entry name" value="P-loop containing nucleoside triphosphate hydrolases"/>
    <property type="match status" value="1"/>
</dbReference>
<accession>A0A084EXK9</accession>
<evidence type="ECO:0000313" key="9">
    <source>
        <dbReference type="Proteomes" id="UP000028537"/>
    </source>
</evidence>
<keyword evidence="5 8" id="KW-0067">ATP-binding</keyword>
<keyword evidence="3" id="KW-0378">Hydrolase</keyword>
<dbReference type="Pfam" id="PF13086">
    <property type="entry name" value="AAA_11"/>
    <property type="match status" value="1"/>
</dbReference>
<keyword evidence="4" id="KW-0347">Helicase</keyword>
<dbReference type="InterPro" id="IPR041679">
    <property type="entry name" value="DNA2/NAM7-like_C"/>
</dbReference>
<evidence type="ECO:0000256" key="2">
    <source>
        <dbReference type="ARBA" id="ARBA00022741"/>
    </source>
</evidence>
<dbReference type="eggNOG" id="COG0210">
    <property type="taxonomic scope" value="Bacteria"/>
</dbReference>
<evidence type="ECO:0000313" key="8">
    <source>
        <dbReference type="EMBL" id="KEZ22701.1"/>
    </source>
</evidence>
<proteinExistence type="inferred from homology"/>
<keyword evidence="2" id="KW-0547">Nucleotide-binding</keyword>
<keyword evidence="9" id="KW-1185">Reference proteome</keyword>
<dbReference type="RefSeq" id="WP_051749487.1">
    <property type="nucleotide sequence ID" value="NZ_JFDP01000063.1"/>
</dbReference>
<dbReference type="EMBL" id="JFDP01000063">
    <property type="protein sequence ID" value="KEZ22701.1"/>
    <property type="molecule type" value="Genomic_DNA"/>
</dbReference>
<feature type="domain" description="DNA2/NAM7 helicase-like C-terminal" evidence="7">
    <location>
        <begin position="945"/>
        <end position="1130"/>
    </location>
</feature>
<dbReference type="Pfam" id="PF13195">
    <property type="entry name" value="DUF4011"/>
    <property type="match status" value="1"/>
</dbReference>
<dbReference type="PANTHER" id="PTHR43788:SF8">
    <property type="entry name" value="DNA-BINDING PROTEIN SMUBP-2"/>
    <property type="match status" value="1"/>
</dbReference>
<dbReference type="InterPro" id="IPR050534">
    <property type="entry name" value="Coronavir_polyprotein_1ab"/>
</dbReference>
<dbReference type="Gene3D" id="3.40.50.300">
    <property type="entry name" value="P-loop containing nucleotide triphosphate hydrolases"/>
    <property type="match status" value="3"/>
</dbReference>
<dbReference type="CDD" id="cd18808">
    <property type="entry name" value="SF1_C_Upf1"/>
    <property type="match status" value="1"/>
</dbReference>
<dbReference type="OrthoDB" id="9757917at2"/>
<evidence type="ECO:0000256" key="4">
    <source>
        <dbReference type="ARBA" id="ARBA00022806"/>
    </source>
</evidence>
<evidence type="ECO:0000256" key="3">
    <source>
        <dbReference type="ARBA" id="ARBA00022801"/>
    </source>
</evidence>
<dbReference type="InterPro" id="IPR041677">
    <property type="entry name" value="DNA2/NAM7_AAA_11"/>
</dbReference>